<organismHost>
    <name type="scientific">Acanthamoeba polyphaga</name>
    <name type="common">Amoeba</name>
    <dbReference type="NCBI Taxonomy" id="5757"/>
</organismHost>
<evidence type="ECO:0000313" key="1">
    <source>
        <dbReference type="EMBL" id="AVG46779.1"/>
    </source>
</evidence>
<dbReference type="InterPro" id="IPR036047">
    <property type="entry name" value="F-box-like_dom_sf"/>
</dbReference>
<proteinExistence type="predicted"/>
<dbReference type="SUPFAM" id="SSF81383">
    <property type="entry name" value="F-box domain"/>
    <property type="match status" value="1"/>
</dbReference>
<dbReference type="Proteomes" id="UP000280369">
    <property type="component" value="Segment"/>
</dbReference>
<dbReference type="CDD" id="cd09917">
    <property type="entry name" value="F-box_SF"/>
    <property type="match status" value="1"/>
</dbReference>
<accession>A0A2L2DKT6</accession>
<dbReference type="EMBL" id="MG602507">
    <property type="protein sequence ID" value="AVG46779.1"/>
    <property type="molecule type" value="Genomic_DNA"/>
</dbReference>
<reference evidence="1" key="1">
    <citation type="journal article" date="2017" name="Front. Microbiol.">
        <title>Genome Characterization of the First Mimiviruses of Lineage C Isolated in Brazil.</title>
        <authorList>
            <person name="Assis F.L."/>
            <person name="Franco-Luiz A.P.M."/>
            <person name="Dos Santos R.N."/>
            <person name="Campos F.S."/>
            <person name="Dornas F.P."/>
            <person name="Borato P.V.M."/>
            <person name="Franco A.C."/>
            <person name="Abrahao J.S."/>
            <person name="Colson P."/>
            <person name="Scola B."/>
        </authorList>
    </citation>
    <scope>NUCLEOTIDE SEQUENCE [LARGE SCALE GENOMIC DNA]</scope>
</reference>
<name>A0A2L2DKT6_MIMIV</name>
<organism evidence="1">
    <name type="scientific">Acanthamoeba polyphaga mimivirus</name>
    <name type="common">APMV</name>
    <dbReference type="NCBI Taxonomy" id="212035"/>
    <lineage>
        <taxon>Viruses</taxon>
        <taxon>Varidnaviria</taxon>
        <taxon>Bamfordvirae</taxon>
        <taxon>Nucleocytoviricota</taxon>
        <taxon>Megaviricetes</taxon>
        <taxon>Imitervirales</taxon>
        <taxon>Mimiviridae</taxon>
        <taxon>Megamimivirinae</taxon>
        <taxon>Mimivirus</taxon>
        <taxon>Mimivirus bradfordmassiliense</taxon>
    </lineage>
</organism>
<sequence>MSYIDILDNFILLDIFNYLSNKDKIMLCSVNKYFRLFIGDIYITSKYNYQEIKYLSHYIKFKSMHQILKDEIKYIGQSILYKPGSFRFKILQMRWDFHCGLNYYDIEKNNKEIFQYFGIDNVESLYIKINDTIKYLD</sequence>
<evidence type="ECO:0008006" key="2">
    <source>
        <dbReference type="Google" id="ProtNLM"/>
    </source>
</evidence>
<protein>
    <recommendedName>
        <fullName evidence="2">F-box and FNIP repeat-containing</fullName>
    </recommendedName>
</protein>